<dbReference type="RefSeq" id="WP_344483697.1">
    <property type="nucleotide sequence ID" value="NZ_BAAASB010000021.1"/>
</dbReference>
<dbReference type="Proteomes" id="UP001596160">
    <property type="component" value="Unassembled WGS sequence"/>
</dbReference>
<accession>A0ABW0AP79</accession>
<dbReference type="EMBL" id="JBHSKP010000024">
    <property type="protein sequence ID" value="MFC5155584.1"/>
    <property type="molecule type" value="Genomic_DNA"/>
</dbReference>
<evidence type="ECO:0000313" key="2">
    <source>
        <dbReference type="EMBL" id="MFC5155584.1"/>
    </source>
</evidence>
<keyword evidence="3" id="KW-1185">Reference proteome</keyword>
<sequence>MQLSRVRRSALLPLLASVLLAMVLALVVALCPPSYADSARSAVPVAQDRTPGCGSGADGDRGAHPAPPSRGGLSYEPAPVPYDTHGADGTPGSTPCAGAAPDRGPTPLDPPTPLDLSILRL</sequence>
<protein>
    <recommendedName>
        <fullName evidence="4">Secreted protein</fullName>
    </recommendedName>
</protein>
<evidence type="ECO:0000256" key="1">
    <source>
        <dbReference type="SAM" id="MobiDB-lite"/>
    </source>
</evidence>
<reference evidence="3" key="1">
    <citation type="journal article" date="2019" name="Int. J. Syst. Evol. Microbiol.">
        <title>The Global Catalogue of Microorganisms (GCM) 10K type strain sequencing project: providing services to taxonomists for standard genome sequencing and annotation.</title>
        <authorList>
            <consortium name="The Broad Institute Genomics Platform"/>
            <consortium name="The Broad Institute Genome Sequencing Center for Infectious Disease"/>
            <person name="Wu L."/>
            <person name="Ma J."/>
        </authorList>
    </citation>
    <scope>NUCLEOTIDE SEQUENCE [LARGE SCALE GENOMIC DNA]</scope>
    <source>
        <strain evidence="3">PCU 266</strain>
    </source>
</reference>
<evidence type="ECO:0008006" key="4">
    <source>
        <dbReference type="Google" id="ProtNLM"/>
    </source>
</evidence>
<proteinExistence type="predicted"/>
<evidence type="ECO:0000313" key="3">
    <source>
        <dbReference type="Proteomes" id="UP001596160"/>
    </source>
</evidence>
<gene>
    <name evidence="2" type="ORF">ACFPRH_28045</name>
</gene>
<organism evidence="2 3">
    <name type="scientific">Streptomyces amakusaensis</name>
    <dbReference type="NCBI Taxonomy" id="67271"/>
    <lineage>
        <taxon>Bacteria</taxon>
        <taxon>Bacillati</taxon>
        <taxon>Actinomycetota</taxon>
        <taxon>Actinomycetes</taxon>
        <taxon>Kitasatosporales</taxon>
        <taxon>Streptomycetaceae</taxon>
        <taxon>Streptomyces</taxon>
    </lineage>
</organism>
<feature type="region of interest" description="Disordered" evidence="1">
    <location>
        <begin position="39"/>
        <end position="121"/>
    </location>
</feature>
<name>A0ABW0AP79_9ACTN</name>
<comment type="caution">
    <text evidence="2">The sequence shown here is derived from an EMBL/GenBank/DDBJ whole genome shotgun (WGS) entry which is preliminary data.</text>
</comment>